<accession>G1FLH4</accession>
<dbReference type="AlphaFoldDB" id="G1FLH4"/>
<name>G1FLH4_POPTN</name>
<proteinExistence type="predicted"/>
<sequence>AMKLCAMRARGRRWGFIGLFSSCSGNWAGKLCMPLGGARTSTPETLLRSTILDRRWLLFISTARGRVALVVGGD</sequence>
<gene>
    <name evidence="1" type="primary">FT1</name>
</gene>
<protein>
    <submittedName>
        <fullName evidence="1">Flowering locus 1</fullName>
    </submittedName>
</protein>
<feature type="non-terminal residue" evidence="1">
    <location>
        <position position="1"/>
    </location>
</feature>
<evidence type="ECO:0000313" key="1">
    <source>
        <dbReference type="EMBL" id="AEK26567.1"/>
    </source>
</evidence>
<organism evidence="1">
    <name type="scientific">Populus tremula</name>
    <name type="common">European aspen</name>
    <dbReference type="NCBI Taxonomy" id="113636"/>
    <lineage>
        <taxon>Eukaryota</taxon>
        <taxon>Viridiplantae</taxon>
        <taxon>Streptophyta</taxon>
        <taxon>Embryophyta</taxon>
        <taxon>Tracheophyta</taxon>
        <taxon>Spermatophyta</taxon>
        <taxon>Magnoliopsida</taxon>
        <taxon>eudicotyledons</taxon>
        <taxon>Gunneridae</taxon>
        <taxon>Pentapetalae</taxon>
        <taxon>rosids</taxon>
        <taxon>fabids</taxon>
        <taxon>Malpighiales</taxon>
        <taxon>Salicaceae</taxon>
        <taxon>Saliceae</taxon>
        <taxon>Populus</taxon>
    </lineage>
</organism>
<feature type="non-terminal residue" evidence="1">
    <location>
        <position position="74"/>
    </location>
</feature>
<dbReference type="EMBL" id="JN230414">
    <property type="protein sequence ID" value="AEK26567.1"/>
    <property type="molecule type" value="Genomic_DNA"/>
</dbReference>
<reference evidence="1" key="1">
    <citation type="journal article" date="2011" name="Genetics">
        <title>Local Selection Across a Latitudinal Gradient Shapes Nucleotide Diversity in Balsam Poplar, Populus balsamifera L.</title>
        <authorList>
            <person name="Keller S.R."/>
            <person name="Levsen N."/>
            <person name="Ingvarsson P.K."/>
            <person name="Olson M.S."/>
            <person name="Tiffin P."/>
        </authorList>
    </citation>
    <scope>NUCLEOTIDE SEQUENCE</scope>
    <source>
        <strain evidence="1">R10</strain>
    </source>
</reference>